<dbReference type="GO" id="GO:0006325">
    <property type="term" value="P:chromatin organization"/>
    <property type="evidence" value="ECO:0007669"/>
    <property type="project" value="UniProtKB-KW"/>
</dbReference>
<keyword evidence="1" id="KW-0479">Metal-binding</keyword>
<feature type="region of interest" description="Disordered" evidence="5">
    <location>
        <begin position="1"/>
        <end position="71"/>
    </location>
</feature>
<feature type="region of interest" description="Disordered" evidence="5">
    <location>
        <begin position="161"/>
        <end position="202"/>
    </location>
</feature>
<dbReference type="PROSITE" id="PS01359">
    <property type="entry name" value="ZF_PHD_1"/>
    <property type="match status" value="1"/>
</dbReference>
<evidence type="ECO:0000256" key="1">
    <source>
        <dbReference type="ARBA" id="ARBA00022723"/>
    </source>
</evidence>
<keyword evidence="3" id="KW-0862">Zinc</keyword>
<sequence length="443" mass="50225">MTPMRAKRNSKAPERFAADETTVDTPKNHANTPQGDRSISSSATKSMPHATREPLKVKLPKLKRPQSSLPQQIKVKITRVNGTNRNIIKTNTNNSSSGSPADKAKLETPVNNNHVIKKNNSPKGVSKDGKQRGTSKHVSHRLKDLKISLPIKKKGSDKFNEQFGFVQDPDTKLNDSPESNSSGDNDALNDLNSSFSSRNSDESAMQIIVERKTEPNNSGIRCPCGVEDDLGVMVECEKCSTWQHGHCINVCSEEDAYEGYICGYCLFPAGKHTESLQQLTVGDRFQSKFDNLELLMRKRTDNMTQKETFDENRIEFSLDELEQVVQDLKRVSNSLKVKWKLLNNDDYSAELKIWQHPIWSDNPEENLKQQQKQTVSFVGDIYKSNLRLHLSNLLSNMQKRCQLIRYKIMETQAPTNSRLDNLLMVLDDISRVVEGYSDEIRQN</sequence>
<evidence type="ECO:0000256" key="2">
    <source>
        <dbReference type="ARBA" id="ARBA00022771"/>
    </source>
</evidence>
<feature type="compositionally biased region" description="Low complexity" evidence="5">
    <location>
        <begin position="188"/>
        <end position="198"/>
    </location>
</feature>
<evidence type="ECO:0000256" key="4">
    <source>
        <dbReference type="ARBA" id="ARBA00022853"/>
    </source>
</evidence>
<dbReference type="InterPro" id="IPR011011">
    <property type="entry name" value="Znf_FYVE_PHD"/>
</dbReference>
<dbReference type="AlphaFoldDB" id="A0A6G1SGD0"/>
<accession>A0A6G1SGD0</accession>
<dbReference type="InterPro" id="IPR019786">
    <property type="entry name" value="Zinc_finger_PHD-type_CS"/>
</dbReference>
<reference evidence="6" key="1">
    <citation type="submission" date="2018-10" db="EMBL/GenBank/DDBJ databases">
        <title>Transcriptome assembly of Aceria tosichella (Wheat curl mite) Type 2.</title>
        <authorList>
            <person name="Scully E.D."/>
            <person name="Geib S.M."/>
            <person name="Palmer N.A."/>
            <person name="Gupta A.K."/>
            <person name="Sarath G."/>
            <person name="Tatineni S."/>
        </authorList>
    </citation>
    <scope>NUCLEOTIDE SEQUENCE</scope>
    <source>
        <strain evidence="6">LincolnNE</strain>
    </source>
</reference>
<evidence type="ECO:0000256" key="5">
    <source>
        <dbReference type="SAM" id="MobiDB-lite"/>
    </source>
</evidence>
<organism evidence="6">
    <name type="scientific">Aceria tosichella</name>
    <name type="common">wheat curl mite</name>
    <dbReference type="NCBI Taxonomy" id="561515"/>
    <lineage>
        <taxon>Eukaryota</taxon>
        <taxon>Metazoa</taxon>
        <taxon>Ecdysozoa</taxon>
        <taxon>Arthropoda</taxon>
        <taxon>Chelicerata</taxon>
        <taxon>Arachnida</taxon>
        <taxon>Acari</taxon>
        <taxon>Acariformes</taxon>
        <taxon>Trombidiformes</taxon>
        <taxon>Prostigmata</taxon>
        <taxon>Eupodina</taxon>
        <taxon>Eriophyoidea</taxon>
        <taxon>Eriophyidae</taxon>
        <taxon>Eriophyinae</taxon>
        <taxon>Aceriini</taxon>
        <taxon>Aceria</taxon>
    </lineage>
</organism>
<feature type="compositionally biased region" description="Polar residues" evidence="5">
    <location>
        <begin position="23"/>
        <end position="45"/>
    </location>
</feature>
<proteinExistence type="predicted"/>
<dbReference type="GO" id="GO:0006355">
    <property type="term" value="P:regulation of DNA-templated transcription"/>
    <property type="evidence" value="ECO:0007669"/>
    <property type="project" value="TreeGrafter"/>
</dbReference>
<dbReference type="SUPFAM" id="SSF57903">
    <property type="entry name" value="FYVE/PHD zinc finger"/>
    <property type="match status" value="1"/>
</dbReference>
<feature type="region of interest" description="Disordered" evidence="5">
    <location>
        <begin position="84"/>
        <end position="149"/>
    </location>
</feature>
<dbReference type="Pfam" id="PF20826">
    <property type="entry name" value="PHD_5"/>
    <property type="match status" value="1"/>
</dbReference>
<dbReference type="Gene3D" id="3.30.40.10">
    <property type="entry name" value="Zinc/RING finger domain, C3HC4 (zinc finger)"/>
    <property type="match status" value="1"/>
</dbReference>
<evidence type="ECO:0000256" key="3">
    <source>
        <dbReference type="ARBA" id="ARBA00022833"/>
    </source>
</evidence>
<feature type="compositionally biased region" description="Basic residues" evidence="5">
    <location>
        <begin position="1"/>
        <end position="10"/>
    </location>
</feature>
<feature type="compositionally biased region" description="Low complexity" evidence="5">
    <location>
        <begin position="84"/>
        <end position="99"/>
    </location>
</feature>
<name>A0A6G1SGD0_9ACAR</name>
<gene>
    <name evidence="6" type="primary">CTI6</name>
    <name evidence="6" type="ORF">g.1350</name>
</gene>
<dbReference type="EMBL" id="GGYP01004825">
    <property type="protein sequence ID" value="MDE49596.1"/>
    <property type="molecule type" value="Transcribed_RNA"/>
</dbReference>
<dbReference type="PANTHER" id="PTHR46462">
    <property type="entry name" value="UPSET, ISOFORM A"/>
    <property type="match status" value="1"/>
</dbReference>
<dbReference type="GO" id="GO:0070210">
    <property type="term" value="C:Rpd3L-Expanded complex"/>
    <property type="evidence" value="ECO:0007669"/>
    <property type="project" value="TreeGrafter"/>
</dbReference>
<dbReference type="PANTHER" id="PTHR46462:SF3">
    <property type="entry name" value="UPSET, ISOFORM A"/>
    <property type="match status" value="1"/>
</dbReference>
<dbReference type="GO" id="GO:0034967">
    <property type="term" value="C:Set3 complex"/>
    <property type="evidence" value="ECO:0007669"/>
    <property type="project" value="TreeGrafter"/>
</dbReference>
<dbReference type="GO" id="GO:0008270">
    <property type="term" value="F:zinc ion binding"/>
    <property type="evidence" value="ECO:0007669"/>
    <property type="project" value="UniProtKB-KW"/>
</dbReference>
<evidence type="ECO:0000313" key="6">
    <source>
        <dbReference type="EMBL" id="MDE49596.1"/>
    </source>
</evidence>
<dbReference type="InterPro" id="IPR013083">
    <property type="entry name" value="Znf_RING/FYVE/PHD"/>
</dbReference>
<feature type="compositionally biased region" description="Polar residues" evidence="5">
    <location>
        <begin position="109"/>
        <end position="123"/>
    </location>
</feature>
<keyword evidence="4" id="KW-0156">Chromatin regulator</keyword>
<keyword evidence="2" id="KW-0863">Zinc-finger</keyword>
<protein>
    <submittedName>
        <fullName evidence="6">Histone deacetylase complex subunit CTI6</fullName>
    </submittedName>
</protein>